<comment type="caution">
    <text evidence="2">The sequence shown here is derived from an EMBL/GenBank/DDBJ whole genome shotgun (WGS) entry which is preliminary data.</text>
</comment>
<dbReference type="AlphaFoldDB" id="A0A511JBM2"/>
<feature type="transmembrane region" description="Helical" evidence="1">
    <location>
        <begin position="33"/>
        <end position="51"/>
    </location>
</feature>
<sequence length="57" mass="5895">MGLVTDLLELLGGLLLVAAVVVALWIVSPALGLLGGGVALVGLSWLISWATRRKADR</sequence>
<reference evidence="2 3" key="1">
    <citation type="submission" date="2019-07" db="EMBL/GenBank/DDBJ databases">
        <title>Whole genome shotgun sequence of Cellulomonas composti NBRC 100758.</title>
        <authorList>
            <person name="Hosoyama A."/>
            <person name="Uohara A."/>
            <person name="Ohji S."/>
            <person name="Ichikawa N."/>
        </authorList>
    </citation>
    <scope>NUCLEOTIDE SEQUENCE [LARGE SCALE GENOMIC DNA]</scope>
    <source>
        <strain evidence="2 3">NBRC 100758</strain>
    </source>
</reference>
<dbReference type="Proteomes" id="UP000321720">
    <property type="component" value="Unassembled WGS sequence"/>
</dbReference>
<gene>
    <name evidence="2" type="ORF">CCO02nite_20220</name>
</gene>
<name>A0A511JBM2_9CELL</name>
<evidence type="ECO:0000313" key="2">
    <source>
        <dbReference type="EMBL" id="GEL95364.1"/>
    </source>
</evidence>
<protein>
    <submittedName>
        <fullName evidence="2">Uncharacterized protein</fullName>
    </submittedName>
</protein>
<evidence type="ECO:0000256" key="1">
    <source>
        <dbReference type="SAM" id="Phobius"/>
    </source>
</evidence>
<dbReference type="EMBL" id="BJWG01000008">
    <property type="protein sequence ID" value="GEL95364.1"/>
    <property type="molecule type" value="Genomic_DNA"/>
</dbReference>
<organism evidence="2 3">
    <name type="scientific">Cellulomonas composti</name>
    <dbReference type="NCBI Taxonomy" id="266130"/>
    <lineage>
        <taxon>Bacteria</taxon>
        <taxon>Bacillati</taxon>
        <taxon>Actinomycetota</taxon>
        <taxon>Actinomycetes</taxon>
        <taxon>Micrococcales</taxon>
        <taxon>Cellulomonadaceae</taxon>
        <taxon>Cellulomonas</taxon>
    </lineage>
</organism>
<feature type="transmembrane region" description="Helical" evidence="1">
    <location>
        <begin position="7"/>
        <end position="27"/>
    </location>
</feature>
<keyword evidence="1" id="KW-0812">Transmembrane</keyword>
<keyword evidence="3" id="KW-1185">Reference proteome</keyword>
<proteinExistence type="predicted"/>
<accession>A0A511JBM2</accession>
<keyword evidence="1" id="KW-0472">Membrane</keyword>
<dbReference type="RefSeq" id="WP_186812659.1">
    <property type="nucleotide sequence ID" value="NZ_BJWG01000008.1"/>
</dbReference>
<evidence type="ECO:0000313" key="3">
    <source>
        <dbReference type="Proteomes" id="UP000321720"/>
    </source>
</evidence>
<keyword evidence="1" id="KW-1133">Transmembrane helix</keyword>